<proteinExistence type="predicted"/>
<comment type="cofactor">
    <cofactor evidence="1">
        <name>Zn(2+)</name>
        <dbReference type="ChEBI" id="CHEBI:29105"/>
    </cofactor>
</comment>
<dbReference type="EMBL" id="JAUSWA010000053">
    <property type="protein sequence ID" value="MDQ0497099.1"/>
    <property type="molecule type" value="Genomic_DNA"/>
</dbReference>
<dbReference type="InterPro" id="IPR001279">
    <property type="entry name" value="Metallo-B-lactamas"/>
</dbReference>
<dbReference type="Pfam" id="PF00753">
    <property type="entry name" value="Lactamase_B"/>
    <property type="match status" value="1"/>
</dbReference>
<sequence length="226" mass="26532">MSLTTYHMEQLRVHFMNFINYVYFVMDKKTRDIAIVDPSWDLWKVESCIQQLNGNLKAILLTHSHFDHINLVNSLIDKYNPQVFMSIKEIDFYHFRCRNLYSIQDEDSIKLGETDIISLLTPGHTLGSVCYLLSDHLFTGDTIFIEGCGYCDPNGGDPEELYHSIQKIKREIDGSIRIYPAHSFGKAPGFSLNYLMNENIYFQFTSKEPFIKFRMRPNQKRLFDFK</sequence>
<evidence type="ECO:0000256" key="5">
    <source>
        <dbReference type="ARBA" id="ARBA00034221"/>
    </source>
</evidence>
<evidence type="ECO:0000313" key="10">
    <source>
        <dbReference type="Proteomes" id="UP001242811"/>
    </source>
</evidence>
<dbReference type="SUPFAM" id="SSF56281">
    <property type="entry name" value="Metallo-hydrolase/oxidoreductase"/>
    <property type="match status" value="1"/>
</dbReference>
<dbReference type="PANTHER" id="PTHR46233:SF3">
    <property type="entry name" value="HYDROXYACYLGLUTATHIONE HYDROLASE GLOC"/>
    <property type="match status" value="1"/>
</dbReference>
<keyword evidence="2" id="KW-0479">Metal-binding</keyword>
<dbReference type="Gene3D" id="3.60.15.10">
    <property type="entry name" value="Ribonuclease Z/Hydroxyacylglutathione hydrolase-like"/>
    <property type="match status" value="1"/>
</dbReference>
<dbReference type="SMART" id="SM00849">
    <property type="entry name" value="Lactamase_B"/>
    <property type="match status" value="1"/>
</dbReference>
<dbReference type="InterPro" id="IPR051453">
    <property type="entry name" value="MBL_Glyoxalase_II"/>
</dbReference>
<reference evidence="9 10" key="1">
    <citation type="submission" date="2023-07" db="EMBL/GenBank/DDBJ databases">
        <title>Genomic Encyclopedia of Type Strains, Phase IV (KMG-IV): sequencing the most valuable type-strain genomes for metagenomic binning, comparative biology and taxonomic classification.</title>
        <authorList>
            <person name="Goeker M."/>
        </authorList>
    </citation>
    <scope>NUCLEOTIDE SEQUENCE [LARGE SCALE GENOMIC DNA]</scope>
    <source>
        <strain evidence="9 10">DSM 14914</strain>
    </source>
</reference>
<comment type="caution">
    <text evidence="9">The sequence shown here is derived from an EMBL/GenBank/DDBJ whole genome shotgun (WGS) entry which is preliminary data.</text>
</comment>
<keyword evidence="4" id="KW-0862">Zinc</keyword>
<evidence type="ECO:0000256" key="4">
    <source>
        <dbReference type="ARBA" id="ARBA00022833"/>
    </source>
</evidence>
<evidence type="ECO:0000256" key="1">
    <source>
        <dbReference type="ARBA" id="ARBA00001947"/>
    </source>
</evidence>
<gene>
    <name evidence="9" type="ORF">QOZ95_005300</name>
</gene>
<dbReference type="CDD" id="cd16275">
    <property type="entry name" value="BaeB-like_MBL-fold"/>
    <property type="match status" value="1"/>
</dbReference>
<evidence type="ECO:0000256" key="3">
    <source>
        <dbReference type="ARBA" id="ARBA00022801"/>
    </source>
</evidence>
<dbReference type="Proteomes" id="UP001242811">
    <property type="component" value="Unassembled WGS sequence"/>
</dbReference>
<evidence type="ECO:0000313" key="9">
    <source>
        <dbReference type="EMBL" id="MDQ0497099.1"/>
    </source>
</evidence>
<keyword evidence="3" id="KW-0378">Hydrolase</keyword>
<protein>
    <submittedName>
        <fullName evidence="9">Glyoxylase-like metal-dependent hydrolase (Beta-lactamase superfamily II)</fullName>
    </submittedName>
</protein>
<organism evidence="9 10">
    <name type="scientific">Paenibacillus brasilensis</name>
    <dbReference type="NCBI Taxonomy" id="128574"/>
    <lineage>
        <taxon>Bacteria</taxon>
        <taxon>Bacillati</taxon>
        <taxon>Bacillota</taxon>
        <taxon>Bacilli</taxon>
        <taxon>Bacillales</taxon>
        <taxon>Paenibacillaceae</taxon>
        <taxon>Paenibacillus</taxon>
    </lineage>
</organism>
<evidence type="ECO:0000256" key="6">
    <source>
        <dbReference type="ARBA" id="ARBA00034301"/>
    </source>
</evidence>
<comment type="catalytic activity">
    <reaction evidence="7">
        <text>3',5'-cyclic UMP + H2O = UMP + H(+)</text>
        <dbReference type="Rhea" id="RHEA:70575"/>
        <dbReference type="ChEBI" id="CHEBI:15377"/>
        <dbReference type="ChEBI" id="CHEBI:15378"/>
        <dbReference type="ChEBI" id="CHEBI:57865"/>
        <dbReference type="ChEBI" id="CHEBI:184387"/>
    </reaction>
    <physiologicalReaction direction="left-to-right" evidence="7">
        <dbReference type="Rhea" id="RHEA:70576"/>
    </physiologicalReaction>
</comment>
<feature type="domain" description="Metallo-beta-lactamase" evidence="8">
    <location>
        <begin position="19"/>
        <end position="182"/>
    </location>
</feature>
<dbReference type="PANTHER" id="PTHR46233">
    <property type="entry name" value="HYDROXYACYLGLUTATHIONE HYDROLASE GLOC"/>
    <property type="match status" value="1"/>
</dbReference>
<evidence type="ECO:0000256" key="2">
    <source>
        <dbReference type="ARBA" id="ARBA00022723"/>
    </source>
</evidence>
<comment type="catalytic activity">
    <reaction evidence="5">
        <text>3',5'-cyclic CMP + H2O = CMP + H(+)</text>
        <dbReference type="Rhea" id="RHEA:72675"/>
        <dbReference type="ChEBI" id="CHEBI:15377"/>
        <dbReference type="ChEBI" id="CHEBI:15378"/>
        <dbReference type="ChEBI" id="CHEBI:58003"/>
        <dbReference type="ChEBI" id="CHEBI:60377"/>
    </reaction>
    <physiologicalReaction direction="left-to-right" evidence="5">
        <dbReference type="Rhea" id="RHEA:72676"/>
    </physiologicalReaction>
</comment>
<comment type="function">
    <text evidence="6">Counteracts the endogenous Pycsar antiviral defense system. Phosphodiesterase that enables metal-dependent hydrolysis of host cyclic nucleotide Pycsar defense signals such as cCMP and cUMP.</text>
</comment>
<accession>A0ABU0L726</accession>
<evidence type="ECO:0000259" key="8">
    <source>
        <dbReference type="SMART" id="SM00849"/>
    </source>
</evidence>
<name>A0ABU0L726_9BACL</name>
<keyword evidence="10" id="KW-1185">Reference proteome</keyword>
<evidence type="ECO:0000256" key="7">
    <source>
        <dbReference type="ARBA" id="ARBA00048505"/>
    </source>
</evidence>
<dbReference type="InterPro" id="IPR036866">
    <property type="entry name" value="RibonucZ/Hydroxyglut_hydro"/>
</dbReference>